<dbReference type="KEGG" id="gtt:GUITHDRAFT_121647"/>
<dbReference type="Gene3D" id="2.130.10.10">
    <property type="entry name" value="YVTN repeat-like/Quinoprotein amine dehydrogenase"/>
    <property type="match status" value="2"/>
</dbReference>
<reference evidence="5" key="3">
    <citation type="submission" date="2016-03" db="UniProtKB">
        <authorList>
            <consortium name="EnsemblProtists"/>
        </authorList>
    </citation>
    <scope>IDENTIFICATION</scope>
</reference>
<keyword evidence="2" id="KW-0677">Repeat</keyword>
<dbReference type="PANTHER" id="PTHR19848:SF8">
    <property type="entry name" value="F-BOX AND WD REPEAT DOMAIN CONTAINING 7"/>
    <property type="match status" value="1"/>
</dbReference>
<sequence>MGKYLDEAFCEGTYEKFDIDNFTYNETIMKLRTDDMEMPILSMLVTRAKEGGEELLVTGDGEGRIRVWETETWKQLVQFAGHRCGVTTMIVAETGQIISGGADNDIWSWNLLSFKGEKLIAGVPPIAMNAFMDLKTALTVTWNGHDASIFSLGLVNATREGVEEAGGGDRKFEWKGSLVRTKEEVEGDGGFFRALVSGDFHGKIMVWDTRVKPPELVAELDDHAGPVRVLEAQEEKNLLFSAGEDWAINVWRTDTFKLVRRLMGHGAPVRCLRRVGELLLSGSMDCSLRGWNLLAGGQPVDLALNHTGWVMNMHVDEARERIITGCSDGGVYVWDLSSHALLSETPTHDGWVLALAMVTGGRVVSSSSELDLAIRPLELC</sequence>
<dbReference type="Proteomes" id="UP000011087">
    <property type="component" value="Unassembled WGS sequence"/>
</dbReference>
<evidence type="ECO:0000313" key="6">
    <source>
        <dbReference type="Proteomes" id="UP000011087"/>
    </source>
</evidence>
<dbReference type="PANTHER" id="PTHR19848">
    <property type="entry name" value="WD40 REPEAT PROTEIN"/>
    <property type="match status" value="1"/>
</dbReference>
<dbReference type="HOGENOM" id="CLU_728524_0_0_1"/>
<dbReference type="RefSeq" id="XP_005819168.1">
    <property type="nucleotide sequence ID" value="XM_005819111.1"/>
</dbReference>
<evidence type="ECO:0000256" key="2">
    <source>
        <dbReference type="ARBA" id="ARBA00022737"/>
    </source>
</evidence>
<dbReference type="InterPro" id="IPR015943">
    <property type="entry name" value="WD40/YVTN_repeat-like_dom_sf"/>
</dbReference>
<dbReference type="eggNOG" id="KOG4155">
    <property type="taxonomic scope" value="Eukaryota"/>
</dbReference>
<reference evidence="4 6" key="1">
    <citation type="journal article" date="2012" name="Nature">
        <title>Algal genomes reveal evolutionary mosaicism and the fate of nucleomorphs.</title>
        <authorList>
            <consortium name="DOE Joint Genome Institute"/>
            <person name="Curtis B.A."/>
            <person name="Tanifuji G."/>
            <person name="Burki F."/>
            <person name="Gruber A."/>
            <person name="Irimia M."/>
            <person name="Maruyama S."/>
            <person name="Arias M.C."/>
            <person name="Ball S.G."/>
            <person name="Gile G.H."/>
            <person name="Hirakawa Y."/>
            <person name="Hopkins J.F."/>
            <person name="Kuo A."/>
            <person name="Rensing S.A."/>
            <person name="Schmutz J."/>
            <person name="Symeonidi A."/>
            <person name="Elias M."/>
            <person name="Eveleigh R.J."/>
            <person name="Herman E.K."/>
            <person name="Klute M.J."/>
            <person name="Nakayama T."/>
            <person name="Obornik M."/>
            <person name="Reyes-Prieto A."/>
            <person name="Armbrust E.V."/>
            <person name="Aves S.J."/>
            <person name="Beiko R.G."/>
            <person name="Coutinho P."/>
            <person name="Dacks J.B."/>
            <person name="Durnford D.G."/>
            <person name="Fast N.M."/>
            <person name="Green B.R."/>
            <person name="Grisdale C.J."/>
            <person name="Hempel F."/>
            <person name="Henrissat B."/>
            <person name="Hoppner M.P."/>
            <person name="Ishida K."/>
            <person name="Kim E."/>
            <person name="Koreny L."/>
            <person name="Kroth P.G."/>
            <person name="Liu Y."/>
            <person name="Malik S.B."/>
            <person name="Maier U.G."/>
            <person name="McRose D."/>
            <person name="Mock T."/>
            <person name="Neilson J.A."/>
            <person name="Onodera N.T."/>
            <person name="Poole A.M."/>
            <person name="Pritham E.J."/>
            <person name="Richards T.A."/>
            <person name="Rocap G."/>
            <person name="Roy S.W."/>
            <person name="Sarai C."/>
            <person name="Schaack S."/>
            <person name="Shirato S."/>
            <person name="Slamovits C.H."/>
            <person name="Spencer D.F."/>
            <person name="Suzuki S."/>
            <person name="Worden A.Z."/>
            <person name="Zauner S."/>
            <person name="Barry K."/>
            <person name="Bell C."/>
            <person name="Bharti A.K."/>
            <person name="Crow J.A."/>
            <person name="Grimwood J."/>
            <person name="Kramer R."/>
            <person name="Lindquist E."/>
            <person name="Lucas S."/>
            <person name="Salamov A."/>
            <person name="McFadden G.I."/>
            <person name="Lane C.E."/>
            <person name="Keeling P.J."/>
            <person name="Gray M.W."/>
            <person name="Grigoriev I.V."/>
            <person name="Archibald J.M."/>
        </authorList>
    </citation>
    <scope>NUCLEOTIDE SEQUENCE</scope>
    <source>
        <strain evidence="4 6">CCMP2712</strain>
    </source>
</reference>
<accession>L1I7G0</accession>
<dbReference type="SMART" id="SM00320">
    <property type="entry name" value="WD40"/>
    <property type="match status" value="6"/>
</dbReference>
<evidence type="ECO:0000313" key="4">
    <source>
        <dbReference type="EMBL" id="EKX32188.1"/>
    </source>
</evidence>
<dbReference type="InterPro" id="IPR001680">
    <property type="entry name" value="WD40_rpt"/>
</dbReference>
<name>L1I7G0_GUITC</name>
<dbReference type="GeneID" id="17288922"/>
<dbReference type="PROSITE" id="PS00678">
    <property type="entry name" value="WD_REPEATS_1"/>
    <property type="match status" value="3"/>
</dbReference>
<dbReference type="PROSITE" id="PS50082">
    <property type="entry name" value="WD_REPEATS_2"/>
    <property type="match status" value="2"/>
</dbReference>
<gene>
    <name evidence="4" type="ORF">GUITHDRAFT_121647</name>
</gene>
<dbReference type="OrthoDB" id="6262491at2759"/>
<dbReference type="Pfam" id="PF00400">
    <property type="entry name" value="WD40"/>
    <property type="match status" value="3"/>
</dbReference>
<dbReference type="AlphaFoldDB" id="L1I7G0"/>
<reference evidence="6" key="2">
    <citation type="submission" date="2012-11" db="EMBL/GenBank/DDBJ databases">
        <authorList>
            <person name="Kuo A."/>
            <person name="Curtis B.A."/>
            <person name="Tanifuji G."/>
            <person name="Burki F."/>
            <person name="Gruber A."/>
            <person name="Irimia M."/>
            <person name="Maruyama S."/>
            <person name="Arias M.C."/>
            <person name="Ball S.G."/>
            <person name="Gile G.H."/>
            <person name="Hirakawa Y."/>
            <person name="Hopkins J.F."/>
            <person name="Rensing S.A."/>
            <person name="Schmutz J."/>
            <person name="Symeonidi A."/>
            <person name="Elias M."/>
            <person name="Eveleigh R.J."/>
            <person name="Herman E.K."/>
            <person name="Klute M.J."/>
            <person name="Nakayama T."/>
            <person name="Obornik M."/>
            <person name="Reyes-Prieto A."/>
            <person name="Armbrust E.V."/>
            <person name="Aves S.J."/>
            <person name="Beiko R.G."/>
            <person name="Coutinho P."/>
            <person name="Dacks J.B."/>
            <person name="Durnford D.G."/>
            <person name="Fast N.M."/>
            <person name="Green B.R."/>
            <person name="Grisdale C."/>
            <person name="Hempe F."/>
            <person name="Henrissat B."/>
            <person name="Hoppner M.P."/>
            <person name="Ishida K.-I."/>
            <person name="Kim E."/>
            <person name="Koreny L."/>
            <person name="Kroth P.G."/>
            <person name="Liu Y."/>
            <person name="Malik S.-B."/>
            <person name="Maier U.G."/>
            <person name="McRose D."/>
            <person name="Mock T."/>
            <person name="Neilson J.A."/>
            <person name="Onodera N.T."/>
            <person name="Poole A.M."/>
            <person name="Pritham E.J."/>
            <person name="Richards T.A."/>
            <person name="Rocap G."/>
            <person name="Roy S.W."/>
            <person name="Sarai C."/>
            <person name="Schaack S."/>
            <person name="Shirato S."/>
            <person name="Slamovits C.H."/>
            <person name="Spencer D.F."/>
            <person name="Suzuki S."/>
            <person name="Worden A.Z."/>
            <person name="Zauner S."/>
            <person name="Barry K."/>
            <person name="Bell C."/>
            <person name="Bharti A.K."/>
            <person name="Crow J.A."/>
            <person name="Grimwood J."/>
            <person name="Kramer R."/>
            <person name="Lindquist E."/>
            <person name="Lucas S."/>
            <person name="Salamov A."/>
            <person name="McFadden G.I."/>
            <person name="Lane C.E."/>
            <person name="Keeling P.J."/>
            <person name="Gray M.W."/>
            <person name="Grigoriev I.V."/>
            <person name="Archibald J.M."/>
        </authorList>
    </citation>
    <scope>NUCLEOTIDE SEQUENCE</scope>
    <source>
        <strain evidence="6">CCMP2712</strain>
    </source>
</reference>
<evidence type="ECO:0000256" key="1">
    <source>
        <dbReference type="ARBA" id="ARBA00022574"/>
    </source>
</evidence>
<organism evidence="4">
    <name type="scientific">Guillardia theta (strain CCMP2712)</name>
    <name type="common">Cryptophyte</name>
    <dbReference type="NCBI Taxonomy" id="905079"/>
    <lineage>
        <taxon>Eukaryota</taxon>
        <taxon>Cryptophyceae</taxon>
        <taxon>Pyrenomonadales</taxon>
        <taxon>Geminigeraceae</taxon>
        <taxon>Guillardia</taxon>
    </lineage>
</organism>
<proteinExistence type="predicted"/>
<dbReference type="SUPFAM" id="SSF50978">
    <property type="entry name" value="WD40 repeat-like"/>
    <property type="match status" value="1"/>
</dbReference>
<dbReference type="EnsemblProtists" id="EKX32188">
    <property type="protein sequence ID" value="EKX32188"/>
    <property type="gene ID" value="GUITHDRAFT_121647"/>
</dbReference>
<dbReference type="InterPro" id="IPR036322">
    <property type="entry name" value="WD40_repeat_dom_sf"/>
</dbReference>
<evidence type="ECO:0000313" key="5">
    <source>
        <dbReference type="EnsemblProtists" id="EKX32188"/>
    </source>
</evidence>
<keyword evidence="6" id="KW-1185">Reference proteome</keyword>
<dbReference type="STRING" id="905079.L1I7G0"/>
<keyword evidence="1 3" id="KW-0853">WD repeat</keyword>
<dbReference type="InterPro" id="IPR019775">
    <property type="entry name" value="WD40_repeat_CS"/>
</dbReference>
<evidence type="ECO:0000256" key="3">
    <source>
        <dbReference type="PROSITE-ProRule" id="PRU00221"/>
    </source>
</evidence>
<protein>
    <submittedName>
        <fullName evidence="4 5">Uncharacterized protein</fullName>
    </submittedName>
</protein>
<feature type="repeat" description="WD" evidence="3">
    <location>
        <begin position="220"/>
        <end position="261"/>
    </location>
</feature>
<dbReference type="EMBL" id="JH993206">
    <property type="protein sequence ID" value="EKX32188.1"/>
    <property type="molecule type" value="Genomic_DNA"/>
</dbReference>
<dbReference type="PROSITE" id="PS50294">
    <property type="entry name" value="WD_REPEATS_REGION"/>
    <property type="match status" value="1"/>
</dbReference>
<feature type="repeat" description="WD" evidence="3">
    <location>
        <begin position="303"/>
        <end position="344"/>
    </location>
</feature>
<dbReference type="PaxDb" id="55529-EKX32188"/>